<accession>A0A8S1KP93</accession>
<dbReference type="Pfam" id="PF05186">
    <property type="entry name" value="Dpy-30"/>
    <property type="match status" value="1"/>
</dbReference>
<evidence type="ECO:0000256" key="1">
    <source>
        <dbReference type="ARBA" id="ARBA00004123"/>
    </source>
</evidence>
<dbReference type="InterPro" id="IPR007858">
    <property type="entry name" value="Dpy-30_motif"/>
</dbReference>
<name>A0A8S1KP93_9CILI</name>
<dbReference type="InterPro" id="IPR049629">
    <property type="entry name" value="DPY30_SDC1_DD"/>
</dbReference>
<proteinExistence type="inferred from homology"/>
<dbReference type="AlphaFoldDB" id="A0A8S1KP93"/>
<feature type="region of interest" description="Disordered" evidence="4">
    <location>
        <begin position="1"/>
        <end position="29"/>
    </location>
</feature>
<evidence type="ECO:0000313" key="7">
    <source>
        <dbReference type="Proteomes" id="UP000692954"/>
    </source>
</evidence>
<dbReference type="GO" id="GO:0005634">
    <property type="term" value="C:nucleus"/>
    <property type="evidence" value="ECO:0007669"/>
    <property type="project" value="UniProtKB-SubCell"/>
</dbReference>
<dbReference type="EMBL" id="CAJJDN010000009">
    <property type="protein sequence ID" value="CAD8055605.1"/>
    <property type="molecule type" value="Genomic_DNA"/>
</dbReference>
<dbReference type="OrthoDB" id="288848at2759"/>
<dbReference type="CDD" id="cd22965">
    <property type="entry name" value="DD_DPY30_SDC1"/>
    <property type="match status" value="1"/>
</dbReference>
<dbReference type="Proteomes" id="UP000692954">
    <property type="component" value="Unassembled WGS sequence"/>
</dbReference>
<gene>
    <name evidence="5" type="ORF">PSON_ATCC_30995.1.T0090325</name>
    <name evidence="6" type="ORF">PSON_ATCC_30995.1.T0090327</name>
</gene>
<protein>
    <recommendedName>
        <fullName evidence="8">Dpy-30-like protein</fullName>
    </recommendedName>
</protein>
<organism evidence="6 7">
    <name type="scientific">Paramecium sonneborni</name>
    <dbReference type="NCBI Taxonomy" id="65129"/>
    <lineage>
        <taxon>Eukaryota</taxon>
        <taxon>Sar</taxon>
        <taxon>Alveolata</taxon>
        <taxon>Ciliophora</taxon>
        <taxon>Intramacronucleata</taxon>
        <taxon>Oligohymenophorea</taxon>
        <taxon>Peniculida</taxon>
        <taxon>Parameciidae</taxon>
        <taxon>Paramecium</taxon>
    </lineage>
</organism>
<sequence length="83" mass="9695">MSQEHDLDDLAEQQLAEQTALSQIPSIPDQALPTRQYLEKAVIDQLHDALKALARERPKNPIEFFSYYLMTQHCNKKKEQQEQ</sequence>
<evidence type="ECO:0000256" key="4">
    <source>
        <dbReference type="SAM" id="MobiDB-lite"/>
    </source>
</evidence>
<evidence type="ECO:0000256" key="3">
    <source>
        <dbReference type="ARBA" id="ARBA00023242"/>
    </source>
</evidence>
<evidence type="ECO:0000256" key="2">
    <source>
        <dbReference type="ARBA" id="ARBA00010849"/>
    </source>
</evidence>
<comment type="subcellular location">
    <subcellularLocation>
        <location evidence="1">Nucleus</location>
    </subcellularLocation>
</comment>
<feature type="compositionally biased region" description="Polar residues" evidence="4">
    <location>
        <begin position="15"/>
        <end position="25"/>
    </location>
</feature>
<comment type="caution">
    <text evidence="6">The sequence shown here is derived from an EMBL/GenBank/DDBJ whole genome shotgun (WGS) entry which is preliminary data.</text>
</comment>
<evidence type="ECO:0000313" key="5">
    <source>
        <dbReference type="EMBL" id="CAD8055601.1"/>
    </source>
</evidence>
<keyword evidence="3" id="KW-0539">Nucleus</keyword>
<reference evidence="6" key="1">
    <citation type="submission" date="2021-01" db="EMBL/GenBank/DDBJ databases">
        <authorList>
            <consortium name="Genoscope - CEA"/>
            <person name="William W."/>
        </authorList>
    </citation>
    <scope>NUCLEOTIDE SEQUENCE</scope>
</reference>
<dbReference type="EMBL" id="CAJJDN010000009">
    <property type="protein sequence ID" value="CAD8055601.1"/>
    <property type="molecule type" value="Genomic_DNA"/>
</dbReference>
<evidence type="ECO:0008006" key="8">
    <source>
        <dbReference type="Google" id="ProtNLM"/>
    </source>
</evidence>
<comment type="similarity">
    <text evidence="2">Belongs to the dpy-30 family.</text>
</comment>
<evidence type="ECO:0000313" key="6">
    <source>
        <dbReference type="EMBL" id="CAD8055605.1"/>
    </source>
</evidence>
<keyword evidence="7" id="KW-1185">Reference proteome</keyword>
<feature type="compositionally biased region" description="Acidic residues" evidence="4">
    <location>
        <begin position="1"/>
        <end position="11"/>
    </location>
</feature>